<dbReference type="Proteomes" id="UP001301769">
    <property type="component" value="Unassembled WGS sequence"/>
</dbReference>
<reference evidence="1" key="2">
    <citation type="submission" date="2023-05" db="EMBL/GenBank/DDBJ databases">
        <authorList>
            <consortium name="Lawrence Berkeley National Laboratory"/>
            <person name="Steindorff A."/>
            <person name="Hensen N."/>
            <person name="Bonometti L."/>
            <person name="Westerberg I."/>
            <person name="Brannstrom I.O."/>
            <person name="Guillou S."/>
            <person name="Cros-Aarteil S."/>
            <person name="Calhoun S."/>
            <person name="Haridas S."/>
            <person name="Kuo A."/>
            <person name="Mondo S."/>
            <person name="Pangilinan J."/>
            <person name="Riley R."/>
            <person name="Labutti K."/>
            <person name="Andreopoulos B."/>
            <person name="Lipzen A."/>
            <person name="Chen C."/>
            <person name="Yanf M."/>
            <person name="Daum C."/>
            <person name="Ng V."/>
            <person name="Clum A."/>
            <person name="Ohm R."/>
            <person name="Martin F."/>
            <person name="Silar P."/>
            <person name="Natvig D."/>
            <person name="Lalanne C."/>
            <person name="Gautier V."/>
            <person name="Ament-Velasquez S.L."/>
            <person name="Kruys A."/>
            <person name="Hutchinson M.I."/>
            <person name="Powell A.J."/>
            <person name="Barry K."/>
            <person name="Miller A.N."/>
            <person name="Grigoriev I.V."/>
            <person name="Debuchy R."/>
            <person name="Gladieux P."/>
            <person name="Thoren M.H."/>
            <person name="Johannesson H."/>
        </authorList>
    </citation>
    <scope>NUCLEOTIDE SEQUENCE</scope>
    <source>
        <strain evidence="1">PSN293</strain>
    </source>
</reference>
<accession>A0AAN7B225</accession>
<comment type="caution">
    <text evidence="1">The sequence shown here is derived from an EMBL/GenBank/DDBJ whole genome shotgun (WGS) entry which is preliminary data.</text>
</comment>
<evidence type="ECO:0000313" key="1">
    <source>
        <dbReference type="EMBL" id="KAK4208043.1"/>
    </source>
</evidence>
<gene>
    <name evidence="1" type="ORF">QBC37DRAFT_453959</name>
</gene>
<reference evidence="1" key="1">
    <citation type="journal article" date="2023" name="Mol. Phylogenet. Evol.">
        <title>Genome-scale phylogeny and comparative genomics of the fungal order Sordariales.</title>
        <authorList>
            <person name="Hensen N."/>
            <person name="Bonometti L."/>
            <person name="Westerberg I."/>
            <person name="Brannstrom I.O."/>
            <person name="Guillou S."/>
            <person name="Cros-Aarteil S."/>
            <person name="Calhoun S."/>
            <person name="Haridas S."/>
            <person name="Kuo A."/>
            <person name="Mondo S."/>
            <person name="Pangilinan J."/>
            <person name="Riley R."/>
            <person name="LaButti K."/>
            <person name="Andreopoulos B."/>
            <person name="Lipzen A."/>
            <person name="Chen C."/>
            <person name="Yan M."/>
            <person name="Daum C."/>
            <person name="Ng V."/>
            <person name="Clum A."/>
            <person name="Steindorff A."/>
            <person name="Ohm R.A."/>
            <person name="Martin F."/>
            <person name="Silar P."/>
            <person name="Natvig D.O."/>
            <person name="Lalanne C."/>
            <person name="Gautier V."/>
            <person name="Ament-Velasquez S.L."/>
            <person name="Kruys A."/>
            <person name="Hutchinson M.I."/>
            <person name="Powell A.J."/>
            <person name="Barry K."/>
            <person name="Miller A.N."/>
            <person name="Grigoriev I.V."/>
            <person name="Debuchy R."/>
            <person name="Gladieux P."/>
            <person name="Hiltunen Thoren M."/>
            <person name="Johannesson H."/>
        </authorList>
    </citation>
    <scope>NUCLEOTIDE SEQUENCE</scope>
    <source>
        <strain evidence="1">PSN293</strain>
    </source>
</reference>
<proteinExistence type="predicted"/>
<name>A0AAN7B225_9PEZI</name>
<organism evidence="1 2">
    <name type="scientific">Rhypophila decipiens</name>
    <dbReference type="NCBI Taxonomy" id="261697"/>
    <lineage>
        <taxon>Eukaryota</taxon>
        <taxon>Fungi</taxon>
        <taxon>Dikarya</taxon>
        <taxon>Ascomycota</taxon>
        <taxon>Pezizomycotina</taxon>
        <taxon>Sordariomycetes</taxon>
        <taxon>Sordariomycetidae</taxon>
        <taxon>Sordariales</taxon>
        <taxon>Naviculisporaceae</taxon>
        <taxon>Rhypophila</taxon>
    </lineage>
</organism>
<sequence length="711" mass="79603">MVAPASGSSSHAPDSSDSVVACTSVLGPFEIFHYRHRTMTKYRPLPVIWFRLDECQFKVDLAQKLFTDGLEKMGQRLAMKILGCNKKSAYALFRLRASPNDYNDVHPTIVVFVKEKRTAKRRSQWSMAVEEIKKQTDKLMSEAPKANNLDIAVEMIWEEVTAAKYCRPLDKDDEHYPQIEQAWPIIQGHVADIAEKYPEIGPYINTIALFKLGTNRCSRSSTKTVYVSVSYKSPELNWPPAQKEIQGYLDELGLGLRLHLEHNEVNHQPFGSCPVDELVPAEEGQMRYEYNRNWNDSFSPHLSPGAGIGAAKHLTRPTDGKDVCPPSFGTMGCWLEITVEQTQTRIRETKVVSLTNYHIVRPAIDGFAIQDQAKRTFDNKAIVRSTPATKPLPDSELQRADEFGFSHQSGKTYAKMEHPPRAYHELNLSMLTDTLNLKDDRVPGHVKPMCQKMKTESEDFVAGGKHILGELYLGSGFSSRTRTNGRLDFALVLPSNDAEMQRIGPNKLKSAGKNRQSVVQNNLTYNVLFSKYGFHRILSAADGLPLSDQPEGKSIHHMVAGDTLLKMGASTAETIGHLTGGIKSTVRIAEDAYLEGQRFSSEYTIIGLKQSVPSYHNSAPFGLNGDRGAVVWDWIGLLLGLLFASIRPQCTDDGLSFVTPIEDVFEEIKRVSGLYGETEDCVIVDVSVKKDPVSAEYLQFKRLMEELEGRR</sequence>
<dbReference type="AlphaFoldDB" id="A0AAN7B225"/>
<keyword evidence="2" id="KW-1185">Reference proteome</keyword>
<dbReference type="EMBL" id="MU858261">
    <property type="protein sequence ID" value="KAK4208043.1"/>
    <property type="molecule type" value="Genomic_DNA"/>
</dbReference>
<protein>
    <submittedName>
        <fullName evidence="1">Uncharacterized protein</fullName>
    </submittedName>
</protein>
<evidence type="ECO:0000313" key="2">
    <source>
        <dbReference type="Proteomes" id="UP001301769"/>
    </source>
</evidence>